<dbReference type="EMBL" id="KQ416046">
    <property type="protein sequence ID" value="KOF98943.1"/>
    <property type="molecule type" value="Genomic_DNA"/>
</dbReference>
<keyword evidence="1" id="KW-0812">Transmembrane</keyword>
<evidence type="ECO:0000313" key="2">
    <source>
        <dbReference type="EMBL" id="KOF98943.1"/>
    </source>
</evidence>
<organism evidence="2">
    <name type="scientific">Octopus bimaculoides</name>
    <name type="common">California two-spotted octopus</name>
    <dbReference type="NCBI Taxonomy" id="37653"/>
    <lineage>
        <taxon>Eukaryota</taxon>
        <taxon>Metazoa</taxon>
        <taxon>Spiralia</taxon>
        <taxon>Lophotrochozoa</taxon>
        <taxon>Mollusca</taxon>
        <taxon>Cephalopoda</taxon>
        <taxon>Coleoidea</taxon>
        <taxon>Octopodiformes</taxon>
        <taxon>Octopoda</taxon>
        <taxon>Incirrata</taxon>
        <taxon>Octopodidae</taxon>
        <taxon>Octopus</taxon>
    </lineage>
</organism>
<proteinExistence type="predicted"/>
<dbReference type="AlphaFoldDB" id="A0A0L8IBR0"/>
<name>A0A0L8IBR0_OCTBM</name>
<feature type="transmembrane region" description="Helical" evidence="1">
    <location>
        <begin position="60"/>
        <end position="79"/>
    </location>
</feature>
<gene>
    <name evidence="2" type="ORF">OCBIM_22021458mg</name>
</gene>
<keyword evidence="1" id="KW-0472">Membrane</keyword>
<feature type="transmembrane region" description="Helical" evidence="1">
    <location>
        <begin position="7"/>
        <end position="40"/>
    </location>
</feature>
<protein>
    <submittedName>
        <fullName evidence="2">Uncharacterized protein</fullName>
    </submittedName>
</protein>
<keyword evidence="1" id="KW-1133">Transmembrane helix</keyword>
<evidence type="ECO:0000256" key="1">
    <source>
        <dbReference type="SAM" id="Phobius"/>
    </source>
</evidence>
<sequence>MYTYTQIPLMCMCVCYICICNITISPSILCYLQAFIVIILENTYKLDIFILDIFLIHVDMQYFIYCIVIVIINICLRVLNLLV</sequence>
<reference evidence="2" key="1">
    <citation type="submission" date="2015-07" db="EMBL/GenBank/DDBJ databases">
        <title>MeaNS - Measles Nucleotide Surveillance Program.</title>
        <authorList>
            <person name="Tran T."/>
            <person name="Druce J."/>
        </authorList>
    </citation>
    <scope>NUCLEOTIDE SEQUENCE</scope>
    <source>
        <strain evidence="2">UCB-OBI-ISO-001</strain>
        <tissue evidence="2">Gonad</tissue>
    </source>
</reference>
<accession>A0A0L8IBR0</accession>